<dbReference type="InterPro" id="IPR015421">
    <property type="entry name" value="PyrdxlP-dep_Trfase_major"/>
</dbReference>
<evidence type="ECO:0000259" key="8">
    <source>
        <dbReference type="Pfam" id="PF00155"/>
    </source>
</evidence>
<dbReference type="PROSITE" id="PS00105">
    <property type="entry name" value="AA_TRANSFER_CLASS_1"/>
    <property type="match status" value="1"/>
</dbReference>
<sequence>MFEKIIAAPADPILGLTEEFKADSRSNKINLGVGIYKTNAGETPVLNTVKKAEALLLEKETTKSYLSIPGAPEYALAVQKLLFGQDAQLIAEKRVQTAQAPGGTGALRIAAEFIKRQLSSDTIWVSNPTWANHNNVFNAAGLTVQQYRYYNAANRDMDFAAMLEDLEQAQAGDVVLLHGCCHNPTGIDPTAAQWQQIAELCARKSLLPLFDFAYQGFGRGVEEDAEGLRLFAKVCPELLVASSFSKNFGMYNERVGAFTLAAATSDIAATAFSQAKSIIRTIYSNPPAHGGKVATEILDNPALRAEWEQEVTEMRDRIQEMRELFVKTLKEKGVSQDFSFISRQTGMFSFSGLSPEQVKRLKDEFGVYIVGSGRISVAGMTTSNMDKLCESIAAVLEPVTA</sequence>
<proteinExistence type="inferred from homology"/>
<dbReference type="NCBIfam" id="NF006719">
    <property type="entry name" value="PRK09257.1"/>
    <property type="match status" value="1"/>
</dbReference>
<evidence type="ECO:0000256" key="1">
    <source>
        <dbReference type="ARBA" id="ARBA00001933"/>
    </source>
</evidence>
<evidence type="ECO:0000256" key="4">
    <source>
        <dbReference type="ARBA" id="ARBA00022576"/>
    </source>
</evidence>
<evidence type="ECO:0000256" key="6">
    <source>
        <dbReference type="ARBA" id="ARBA00022898"/>
    </source>
</evidence>
<evidence type="ECO:0000256" key="7">
    <source>
        <dbReference type="RuleBase" id="RU000481"/>
    </source>
</evidence>
<dbReference type="PRINTS" id="PR00799">
    <property type="entry name" value="TRANSAMINASE"/>
</dbReference>
<gene>
    <name evidence="9" type="primary">aspC</name>
    <name evidence="9" type="ORF">VST7929_01234</name>
</gene>
<feature type="domain" description="Aminotransferase class I/classII large" evidence="8">
    <location>
        <begin position="27"/>
        <end position="392"/>
    </location>
</feature>
<dbReference type="Gene3D" id="3.40.640.10">
    <property type="entry name" value="Type I PLP-dependent aspartate aminotransferase-like (Major domain)"/>
    <property type="match status" value="1"/>
</dbReference>
<dbReference type="RefSeq" id="WP_237465776.1">
    <property type="nucleotide sequence ID" value="NZ_CAKLDI010000001.1"/>
</dbReference>
<keyword evidence="10" id="KW-1185">Reference proteome</keyword>
<dbReference type="EMBL" id="CAKLDI010000001">
    <property type="protein sequence ID" value="CAH0533368.1"/>
    <property type="molecule type" value="Genomic_DNA"/>
</dbReference>
<dbReference type="Proteomes" id="UP000838672">
    <property type="component" value="Unassembled WGS sequence"/>
</dbReference>
<dbReference type="GO" id="GO:0004069">
    <property type="term" value="F:L-aspartate:2-oxoglutarate aminotransferase activity"/>
    <property type="evidence" value="ECO:0007669"/>
    <property type="project" value="UniProtKB-EC"/>
</dbReference>
<comment type="similarity">
    <text evidence="2 7">Belongs to the class-I pyridoxal-phosphate-dependent aminotransferase family.</text>
</comment>
<keyword evidence="4 7" id="KW-0032">Aminotransferase</keyword>
<protein>
    <recommendedName>
        <fullName evidence="7">Aminotransferase</fullName>
        <ecNumber evidence="7">2.6.1.-</ecNumber>
    </recommendedName>
</protein>
<dbReference type="InterPro" id="IPR015424">
    <property type="entry name" value="PyrdxlP-dep_Trfase"/>
</dbReference>
<dbReference type="Pfam" id="PF00155">
    <property type="entry name" value="Aminotran_1_2"/>
    <property type="match status" value="1"/>
</dbReference>
<dbReference type="InterPro" id="IPR004838">
    <property type="entry name" value="NHTrfase_class1_PyrdxlP-BS"/>
</dbReference>
<keyword evidence="5 7" id="KW-0808">Transferase</keyword>
<dbReference type="PANTHER" id="PTHR11879:SF22">
    <property type="entry name" value="ASPARTATE AMINOTRANSFERASE, MITOCHONDRIAL"/>
    <property type="match status" value="1"/>
</dbReference>
<evidence type="ECO:0000256" key="5">
    <source>
        <dbReference type="ARBA" id="ARBA00022679"/>
    </source>
</evidence>
<evidence type="ECO:0000256" key="2">
    <source>
        <dbReference type="ARBA" id="ARBA00007441"/>
    </source>
</evidence>
<dbReference type="EC" id="2.6.1.-" evidence="7"/>
<dbReference type="Gene3D" id="3.90.1150.10">
    <property type="entry name" value="Aspartate Aminotransferase, domain 1"/>
    <property type="match status" value="1"/>
</dbReference>
<accession>A0ABN8DU61</accession>
<dbReference type="SUPFAM" id="SSF53383">
    <property type="entry name" value="PLP-dependent transferases"/>
    <property type="match status" value="1"/>
</dbReference>
<name>A0ABN8DU61_9VIBR</name>
<dbReference type="PANTHER" id="PTHR11879">
    <property type="entry name" value="ASPARTATE AMINOTRANSFERASE"/>
    <property type="match status" value="1"/>
</dbReference>
<organism evidence="9 10">
    <name type="scientific">Vibrio stylophorae</name>
    <dbReference type="NCBI Taxonomy" id="659351"/>
    <lineage>
        <taxon>Bacteria</taxon>
        <taxon>Pseudomonadati</taxon>
        <taxon>Pseudomonadota</taxon>
        <taxon>Gammaproteobacteria</taxon>
        <taxon>Vibrionales</taxon>
        <taxon>Vibrionaceae</taxon>
        <taxon>Vibrio</taxon>
    </lineage>
</organism>
<dbReference type="InterPro" id="IPR000796">
    <property type="entry name" value="Asp_trans"/>
</dbReference>
<reference evidence="9" key="1">
    <citation type="submission" date="2021-11" db="EMBL/GenBank/DDBJ databases">
        <authorList>
            <person name="Rodrigo-Torres L."/>
            <person name="Arahal R. D."/>
            <person name="Lucena T."/>
        </authorList>
    </citation>
    <scope>NUCLEOTIDE SEQUENCE</scope>
    <source>
        <strain evidence="9">CECT 7929</strain>
    </source>
</reference>
<keyword evidence="6" id="KW-0663">Pyridoxal phosphate</keyword>
<evidence type="ECO:0000313" key="9">
    <source>
        <dbReference type="EMBL" id="CAH0533368.1"/>
    </source>
</evidence>
<evidence type="ECO:0000256" key="3">
    <source>
        <dbReference type="ARBA" id="ARBA00011738"/>
    </source>
</evidence>
<dbReference type="CDD" id="cd00609">
    <property type="entry name" value="AAT_like"/>
    <property type="match status" value="1"/>
</dbReference>
<dbReference type="InterPro" id="IPR004839">
    <property type="entry name" value="Aminotransferase_I/II_large"/>
</dbReference>
<comment type="subunit">
    <text evidence="3">Homodimer.</text>
</comment>
<comment type="caution">
    <text evidence="9">The sequence shown here is derived from an EMBL/GenBank/DDBJ whole genome shotgun (WGS) entry which is preliminary data.</text>
</comment>
<evidence type="ECO:0000313" key="10">
    <source>
        <dbReference type="Proteomes" id="UP000838672"/>
    </source>
</evidence>
<dbReference type="InterPro" id="IPR015422">
    <property type="entry name" value="PyrdxlP-dep_Trfase_small"/>
</dbReference>
<comment type="cofactor">
    <cofactor evidence="1 7">
        <name>pyridoxal 5'-phosphate</name>
        <dbReference type="ChEBI" id="CHEBI:597326"/>
    </cofactor>
</comment>